<keyword evidence="10" id="KW-1185">Reference proteome</keyword>
<evidence type="ECO:0000259" key="7">
    <source>
        <dbReference type="PROSITE" id="PS50089"/>
    </source>
</evidence>
<dbReference type="InterPro" id="IPR027370">
    <property type="entry name" value="Znf-RING_euk"/>
</dbReference>
<dbReference type="SMART" id="SM00054">
    <property type="entry name" value="EFh"/>
    <property type="match status" value="3"/>
</dbReference>
<feature type="domain" description="EF-hand" evidence="8">
    <location>
        <begin position="215"/>
        <end position="250"/>
    </location>
</feature>
<evidence type="ECO:0000256" key="1">
    <source>
        <dbReference type="ARBA" id="ARBA00022723"/>
    </source>
</evidence>
<evidence type="ECO:0000313" key="10">
    <source>
        <dbReference type="Proteomes" id="UP000195570"/>
    </source>
</evidence>
<dbReference type="InterPro" id="IPR013083">
    <property type="entry name" value="Znf_RING/FYVE/PHD"/>
</dbReference>
<dbReference type="PROSITE" id="PS50222">
    <property type="entry name" value="EF_HAND_2"/>
    <property type="match status" value="3"/>
</dbReference>
<feature type="compositionally biased region" description="Polar residues" evidence="6">
    <location>
        <begin position="89"/>
        <end position="116"/>
    </location>
</feature>
<dbReference type="Pfam" id="PF13202">
    <property type="entry name" value="EF-hand_5"/>
    <property type="match status" value="1"/>
</dbReference>
<dbReference type="Pfam" id="PF13499">
    <property type="entry name" value="EF-hand_7"/>
    <property type="match status" value="1"/>
</dbReference>
<dbReference type="SMART" id="SM00184">
    <property type="entry name" value="RING"/>
    <property type="match status" value="1"/>
</dbReference>
<dbReference type="GO" id="GO:0008270">
    <property type="term" value="F:zinc ion binding"/>
    <property type="evidence" value="ECO:0007669"/>
    <property type="project" value="UniProtKB-KW"/>
</dbReference>
<dbReference type="SUPFAM" id="SSF47473">
    <property type="entry name" value="EF-hand"/>
    <property type="match status" value="1"/>
</dbReference>
<keyword evidence="2 5" id="KW-0863">Zinc-finger</keyword>
<name>A0A1G4I7A3_TRYEQ</name>
<dbReference type="InterPro" id="IPR002048">
    <property type="entry name" value="EF_hand_dom"/>
</dbReference>
<evidence type="ECO:0000313" key="9">
    <source>
        <dbReference type="EMBL" id="SCU67732.1"/>
    </source>
</evidence>
<feature type="domain" description="EF-hand" evidence="8">
    <location>
        <begin position="134"/>
        <end position="169"/>
    </location>
</feature>
<evidence type="ECO:0000256" key="2">
    <source>
        <dbReference type="ARBA" id="ARBA00022771"/>
    </source>
</evidence>
<sequence length="286" mass="32390">MTSFMLATNCPDELCCALCLDSWKKPVELQPCGHIFCQECIGAPRVCPVCRAPVNCTKQPHRSLVNLAQNLPVRCSSCGWTGRREGSDSHTCPTASWSGSTEAPSTTNAQSTCQGSRQQSVADTPWLRYGLTQEEYDSIVALFVFFDSDESGHLCREEMGRLARWLNFARTDDDIDRMFREMDEDGTGTLCLEEFLSWLSKNRPDPSVLYGMSQQQYNCVMMQFRLYDRDRDGFLDADDFSKLAVRIGDVPDIESGMQLFRSITTGHCEKIGLHQFLLYCVGRMFR</sequence>
<feature type="region of interest" description="Disordered" evidence="6">
    <location>
        <begin position="83"/>
        <end position="116"/>
    </location>
</feature>
<gene>
    <name evidence="9" type="ORF">TEOVI_000821100</name>
</gene>
<keyword evidence="4" id="KW-0106">Calcium</keyword>
<evidence type="ECO:0000256" key="5">
    <source>
        <dbReference type="PROSITE-ProRule" id="PRU00175"/>
    </source>
</evidence>
<dbReference type="Proteomes" id="UP000195570">
    <property type="component" value="Unassembled WGS sequence"/>
</dbReference>
<dbReference type="GO" id="GO:0005509">
    <property type="term" value="F:calcium ion binding"/>
    <property type="evidence" value="ECO:0007669"/>
    <property type="project" value="InterPro"/>
</dbReference>
<dbReference type="InterPro" id="IPR052591">
    <property type="entry name" value="CML21-like"/>
</dbReference>
<keyword evidence="3" id="KW-0862">Zinc</keyword>
<protein>
    <submittedName>
        <fullName evidence="9">Zinc finger, C3HC4 type (RING finger)/EF-hand domain pair, putative</fullName>
    </submittedName>
</protein>
<evidence type="ECO:0000259" key="8">
    <source>
        <dbReference type="PROSITE" id="PS50222"/>
    </source>
</evidence>
<dbReference type="InterPro" id="IPR011992">
    <property type="entry name" value="EF-hand-dom_pair"/>
</dbReference>
<dbReference type="InterPro" id="IPR018247">
    <property type="entry name" value="EF_Hand_1_Ca_BS"/>
</dbReference>
<evidence type="ECO:0000256" key="4">
    <source>
        <dbReference type="ARBA" id="ARBA00022837"/>
    </source>
</evidence>
<dbReference type="RefSeq" id="XP_067079012.1">
    <property type="nucleotide sequence ID" value="XM_067222911.1"/>
</dbReference>
<dbReference type="InterPro" id="IPR001841">
    <property type="entry name" value="Znf_RING"/>
</dbReference>
<dbReference type="AlphaFoldDB" id="A0A1G4I7A3"/>
<accession>A0A1G4I7A3</accession>
<evidence type="ECO:0000256" key="3">
    <source>
        <dbReference type="ARBA" id="ARBA00022833"/>
    </source>
</evidence>
<dbReference type="PANTHER" id="PTHR23064">
    <property type="entry name" value="TROPONIN"/>
    <property type="match status" value="1"/>
</dbReference>
<dbReference type="CDD" id="cd00051">
    <property type="entry name" value="EFh"/>
    <property type="match status" value="2"/>
</dbReference>
<organism evidence="9 10">
    <name type="scientific">Trypanosoma equiperdum</name>
    <dbReference type="NCBI Taxonomy" id="5694"/>
    <lineage>
        <taxon>Eukaryota</taxon>
        <taxon>Discoba</taxon>
        <taxon>Euglenozoa</taxon>
        <taxon>Kinetoplastea</taxon>
        <taxon>Metakinetoplastina</taxon>
        <taxon>Trypanosomatida</taxon>
        <taxon>Trypanosomatidae</taxon>
        <taxon>Trypanosoma</taxon>
    </lineage>
</organism>
<dbReference type="SMR" id="A0A1G4I7A3"/>
<comment type="caution">
    <text evidence="9">The sequence shown here is derived from an EMBL/GenBank/DDBJ whole genome shotgun (WGS) entry which is preliminary data.</text>
</comment>
<dbReference type="InterPro" id="IPR017907">
    <property type="entry name" value="Znf_RING_CS"/>
</dbReference>
<reference evidence="9" key="1">
    <citation type="submission" date="2016-09" db="EMBL/GenBank/DDBJ databases">
        <authorList>
            <person name="Hebert L."/>
            <person name="Moumen B."/>
        </authorList>
    </citation>
    <scope>NUCLEOTIDE SEQUENCE [LARGE SCALE GENOMIC DNA]</scope>
    <source>
        <strain evidence="9">OVI</strain>
    </source>
</reference>
<dbReference type="PROSITE" id="PS00518">
    <property type="entry name" value="ZF_RING_1"/>
    <property type="match status" value="1"/>
</dbReference>
<dbReference type="Gene3D" id="1.10.238.10">
    <property type="entry name" value="EF-hand"/>
    <property type="match status" value="2"/>
</dbReference>
<feature type="domain" description="EF-hand" evidence="8">
    <location>
        <begin position="170"/>
        <end position="205"/>
    </location>
</feature>
<evidence type="ECO:0000256" key="6">
    <source>
        <dbReference type="SAM" id="MobiDB-lite"/>
    </source>
</evidence>
<feature type="domain" description="RING-type" evidence="7">
    <location>
        <begin position="16"/>
        <end position="51"/>
    </location>
</feature>
<dbReference type="GeneID" id="92382145"/>
<dbReference type="PROSITE" id="PS00018">
    <property type="entry name" value="EF_HAND_1"/>
    <property type="match status" value="3"/>
</dbReference>
<dbReference type="Gene3D" id="3.30.40.10">
    <property type="entry name" value="Zinc/RING finger domain, C3HC4 (zinc finger)"/>
    <property type="match status" value="1"/>
</dbReference>
<keyword evidence="1" id="KW-0479">Metal-binding</keyword>
<dbReference type="VEuPathDB" id="TriTrypDB:TEOVI_000821100"/>
<dbReference type="EMBL" id="CZPT02000797">
    <property type="protein sequence ID" value="SCU67732.1"/>
    <property type="molecule type" value="Genomic_DNA"/>
</dbReference>
<dbReference type="PROSITE" id="PS50089">
    <property type="entry name" value="ZF_RING_2"/>
    <property type="match status" value="1"/>
</dbReference>
<dbReference type="Pfam" id="PF13445">
    <property type="entry name" value="zf-RING_UBOX"/>
    <property type="match status" value="1"/>
</dbReference>
<proteinExistence type="predicted"/>
<dbReference type="SUPFAM" id="SSF57850">
    <property type="entry name" value="RING/U-box"/>
    <property type="match status" value="1"/>
</dbReference>